<accession>A0ABQ6FXD9</accession>
<dbReference type="EMBL" id="BSRI01000002">
    <property type="protein sequence ID" value="GLV58950.1"/>
    <property type="molecule type" value="Genomic_DNA"/>
</dbReference>
<dbReference type="PROSITE" id="PS51186">
    <property type="entry name" value="GNAT"/>
    <property type="match status" value="1"/>
</dbReference>
<dbReference type="Gene3D" id="3.40.630.30">
    <property type="match status" value="1"/>
</dbReference>
<reference evidence="2 3" key="1">
    <citation type="submission" date="2023-02" db="EMBL/GenBank/DDBJ databases">
        <title>Dictyobacter halimunensis sp. nov., a new member of the class Ktedonobacteria from forest soil in a geothermal area.</title>
        <authorList>
            <person name="Rachmania M.K."/>
            <person name="Ningsih F."/>
            <person name="Sakai Y."/>
            <person name="Yabe S."/>
            <person name="Yokota A."/>
            <person name="Sjamsuridzal W."/>
        </authorList>
    </citation>
    <scope>NUCLEOTIDE SEQUENCE [LARGE SCALE GENOMIC DNA]</scope>
    <source>
        <strain evidence="2 3">S3.2.2.5</strain>
    </source>
</reference>
<dbReference type="SUPFAM" id="SSF55729">
    <property type="entry name" value="Acyl-CoA N-acyltransferases (Nat)"/>
    <property type="match status" value="1"/>
</dbReference>
<dbReference type="InterPro" id="IPR000182">
    <property type="entry name" value="GNAT_dom"/>
</dbReference>
<dbReference type="Pfam" id="PF13302">
    <property type="entry name" value="Acetyltransf_3"/>
    <property type="match status" value="1"/>
</dbReference>
<organism evidence="2 3">
    <name type="scientific">Dictyobacter halimunensis</name>
    <dbReference type="NCBI Taxonomy" id="3026934"/>
    <lineage>
        <taxon>Bacteria</taxon>
        <taxon>Bacillati</taxon>
        <taxon>Chloroflexota</taxon>
        <taxon>Ktedonobacteria</taxon>
        <taxon>Ktedonobacterales</taxon>
        <taxon>Dictyobacteraceae</taxon>
        <taxon>Dictyobacter</taxon>
    </lineage>
</organism>
<gene>
    <name evidence="2" type="ORF">KDH_57780</name>
</gene>
<dbReference type="CDD" id="cd04301">
    <property type="entry name" value="NAT_SF"/>
    <property type="match status" value="1"/>
</dbReference>
<dbReference type="InterPro" id="IPR016181">
    <property type="entry name" value="Acyl_CoA_acyltransferase"/>
</dbReference>
<evidence type="ECO:0000259" key="1">
    <source>
        <dbReference type="PROSITE" id="PS51186"/>
    </source>
</evidence>
<dbReference type="PANTHER" id="PTHR39173">
    <property type="entry name" value="ACETYLTRANSFERASE"/>
    <property type="match status" value="1"/>
</dbReference>
<protein>
    <submittedName>
        <fullName evidence="2">Acetyltransferase</fullName>
    </submittedName>
</protein>
<keyword evidence="3" id="KW-1185">Reference proteome</keyword>
<comment type="caution">
    <text evidence="2">The sequence shown here is derived from an EMBL/GenBank/DDBJ whole genome shotgun (WGS) entry which is preliminary data.</text>
</comment>
<feature type="domain" description="N-acetyltransferase" evidence="1">
    <location>
        <begin position="57"/>
        <end position="201"/>
    </location>
</feature>
<sequence>MASPGSGVVRREKKSDARSEHMGELAMLFLTEPSAKYKESFLEGLREFQEEGTLLQYNLPRLTADFDDYLRHVNRVYNRASMPPYFVPDTRYWLIEGDEDNGVYVGNLTVRHELNELLLKVGGHIGYQIRPSWRRQGYGREILRLGLQKARALGITRALVTCDETNIASKKVIEYNGGQFENAVYVEGSAVKKLRYWIDIV</sequence>
<proteinExistence type="predicted"/>
<evidence type="ECO:0000313" key="3">
    <source>
        <dbReference type="Proteomes" id="UP001344906"/>
    </source>
</evidence>
<dbReference type="Proteomes" id="UP001344906">
    <property type="component" value="Unassembled WGS sequence"/>
</dbReference>
<dbReference type="PANTHER" id="PTHR39173:SF1">
    <property type="entry name" value="ACETYLTRANSFERASE"/>
    <property type="match status" value="1"/>
</dbReference>
<evidence type="ECO:0000313" key="2">
    <source>
        <dbReference type="EMBL" id="GLV58950.1"/>
    </source>
</evidence>
<name>A0ABQ6FXD9_9CHLR</name>